<reference evidence="3" key="1">
    <citation type="submission" date="2018-04" db="EMBL/GenBank/DDBJ databases">
        <title>Whole genome sequencing of Hypsizygus marmoreus.</title>
        <authorList>
            <person name="Choi I.-G."/>
            <person name="Min B."/>
            <person name="Kim J.-G."/>
            <person name="Kim S."/>
            <person name="Oh Y.-L."/>
            <person name="Kong W.-S."/>
            <person name="Park H."/>
            <person name="Jeong J."/>
            <person name="Song E.-S."/>
        </authorList>
    </citation>
    <scope>NUCLEOTIDE SEQUENCE [LARGE SCALE GENOMIC DNA]</scope>
    <source>
        <strain evidence="3">51987-8</strain>
    </source>
</reference>
<dbReference type="CDD" id="cd18186">
    <property type="entry name" value="BTB_POZ_ZBTB_KLHL-like"/>
    <property type="match status" value="1"/>
</dbReference>
<protein>
    <recommendedName>
        <fullName evidence="2">BTB domain-containing protein</fullName>
    </recommendedName>
</protein>
<dbReference type="OrthoDB" id="8117402at2759"/>
<sequence length="506" mass="56667">MPKIYKIKGKDLDHLQQPLTAPRIYFGEKVGPSRFPQPCPKYRTTRVLTMTSEESSGFIMCDPNGTDTIPSVNFGVENGKRQRCSSDPQSEQTSPIKKRARASTTGSDTDCADAEMAIASLRIKRDPTYYMEDGSCILLVEGTLFNVHRSILSKDTSSFRTMFTLPQGGQDAEGRSDENPIVLTGDTVFEFRNFLWALYALPPELRVATSPNADLNQLIDIARVSNKYSFKSLETWALDAIHEYVNRKPSPILAAIPAPHSYTFSVHTPSERAGTAIQSTEQLTKLIRLAQLCGHELLLATMISHLRQLMSSSLQYAYLAMTLADELDIRTLRGVAYLEVMQKAVIVKVTKADTVLDSLAQPRGTSTAGHKEGDVDEEGRLVVNRSQQLRLLSGYYRLTGIWERFRTTPPHFDHTSSCGATWHQHGCTQSWLEFWKEKTRTDSILSLGLADVVGRLKQVQKEYDKWGSAPYMHHDCRHAARKGIQEAIKKIEDALPDFFSDAGDEA</sequence>
<dbReference type="InterPro" id="IPR011333">
    <property type="entry name" value="SKP1/BTB/POZ_sf"/>
</dbReference>
<gene>
    <name evidence="3" type="ORF">Hypma_016339</name>
</gene>
<accession>A0A369IZG0</accession>
<feature type="compositionally biased region" description="Polar residues" evidence="1">
    <location>
        <begin position="85"/>
        <end position="95"/>
    </location>
</feature>
<evidence type="ECO:0000256" key="1">
    <source>
        <dbReference type="SAM" id="MobiDB-lite"/>
    </source>
</evidence>
<evidence type="ECO:0000313" key="4">
    <source>
        <dbReference type="Proteomes" id="UP000076154"/>
    </source>
</evidence>
<dbReference type="EMBL" id="LUEZ02000096">
    <property type="protein sequence ID" value="RDB14532.1"/>
    <property type="molecule type" value="Genomic_DNA"/>
</dbReference>
<organism evidence="3 4">
    <name type="scientific">Hypsizygus marmoreus</name>
    <name type="common">White beech mushroom</name>
    <name type="synonym">Agaricus marmoreus</name>
    <dbReference type="NCBI Taxonomy" id="39966"/>
    <lineage>
        <taxon>Eukaryota</taxon>
        <taxon>Fungi</taxon>
        <taxon>Dikarya</taxon>
        <taxon>Basidiomycota</taxon>
        <taxon>Agaricomycotina</taxon>
        <taxon>Agaricomycetes</taxon>
        <taxon>Agaricomycetidae</taxon>
        <taxon>Agaricales</taxon>
        <taxon>Tricholomatineae</taxon>
        <taxon>Lyophyllaceae</taxon>
        <taxon>Hypsizygus</taxon>
    </lineage>
</organism>
<feature type="region of interest" description="Disordered" evidence="1">
    <location>
        <begin position="78"/>
        <end position="108"/>
    </location>
</feature>
<dbReference type="InterPro" id="IPR000210">
    <property type="entry name" value="BTB/POZ_dom"/>
</dbReference>
<name>A0A369IZG0_HYPMA</name>
<keyword evidence="4" id="KW-1185">Reference proteome</keyword>
<evidence type="ECO:0000259" key="2">
    <source>
        <dbReference type="PROSITE" id="PS50097"/>
    </source>
</evidence>
<proteinExistence type="predicted"/>
<dbReference type="Proteomes" id="UP000076154">
    <property type="component" value="Unassembled WGS sequence"/>
</dbReference>
<evidence type="ECO:0000313" key="3">
    <source>
        <dbReference type="EMBL" id="RDB14532.1"/>
    </source>
</evidence>
<comment type="caution">
    <text evidence="3">The sequence shown here is derived from an EMBL/GenBank/DDBJ whole genome shotgun (WGS) entry which is preliminary data.</text>
</comment>
<dbReference type="SUPFAM" id="SSF54695">
    <property type="entry name" value="POZ domain"/>
    <property type="match status" value="1"/>
</dbReference>
<dbReference type="Gene3D" id="3.30.710.10">
    <property type="entry name" value="Potassium Channel Kv1.1, Chain A"/>
    <property type="match status" value="1"/>
</dbReference>
<dbReference type="PROSITE" id="PS50097">
    <property type="entry name" value="BTB"/>
    <property type="match status" value="1"/>
</dbReference>
<dbReference type="InParanoid" id="A0A369IZG0"/>
<dbReference type="AlphaFoldDB" id="A0A369IZG0"/>
<feature type="domain" description="BTB" evidence="2">
    <location>
        <begin position="134"/>
        <end position="199"/>
    </location>
</feature>